<gene>
    <name evidence="3" type="ORF">K1Y72_03890</name>
</gene>
<feature type="domain" description="Alpha/beta hydrolase fold-3" evidence="2">
    <location>
        <begin position="110"/>
        <end position="308"/>
    </location>
</feature>
<dbReference type="InterPro" id="IPR050300">
    <property type="entry name" value="GDXG_lipolytic_enzyme"/>
</dbReference>
<dbReference type="GO" id="GO:0016787">
    <property type="term" value="F:hydrolase activity"/>
    <property type="evidence" value="ECO:0007669"/>
    <property type="project" value="UniProtKB-KW"/>
</dbReference>
<keyword evidence="4" id="KW-1185">Reference proteome</keyword>
<organism evidence="3 4">
    <name type="scientific">Actinomadura parmotrematis</name>
    <dbReference type="NCBI Taxonomy" id="2864039"/>
    <lineage>
        <taxon>Bacteria</taxon>
        <taxon>Bacillati</taxon>
        <taxon>Actinomycetota</taxon>
        <taxon>Actinomycetes</taxon>
        <taxon>Streptosporangiales</taxon>
        <taxon>Thermomonosporaceae</taxon>
        <taxon>Actinomadura</taxon>
    </lineage>
</organism>
<dbReference type="PANTHER" id="PTHR48081:SF8">
    <property type="entry name" value="ALPHA_BETA HYDROLASE FOLD-3 DOMAIN-CONTAINING PROTEIN-RELATED"/>
    <property type="match status" value="1"/>
</dbReference>
<dbReference type="InterPro" id="IPR029058">
    <property type="entry name" value="AB_hydrolase_fold"/>
</dbReference>
<keyword evidence="1 3" id="KW-0378">Hydrolase</keyword>
<evidence type="ECO:0000259" key="2">
    <source>
        <dbReference type="Pfam" id="PF07859"/>
    </source>
</evidence>
<dbReference type="Gene3D" id="3.40.50.1820">
    <property type="entry name" value="alpha/beta hydrolase"/>
    <property type="match status" value="1"/>
</dbReference>
<dbReference type="SUPFAM" id="SSF53474">
    <property type="entry name" value="alpha/beta-Hydrolases"/>
    <property type="match status" value="1"/>
</dbReference>
<dbReference type="Proteomes" id="UP000774570">
    <property type="component" value="Unassembled WGS sequence"/>
</dbReference>
<evidence type="ECO:0000313" key="3">
    <source>
        <dbReference type="EMBL" id="MBW8481500.1"/>
    </source>
</evidence>
<comment type="caution">
    <text evidence="3">The sequence shown here is derived from an EMBL/GenBank/DDBJ whole genome shotgun (WGS) entry which is preliminary data.</text>
</comment>
<protein>
    <submittedName>
        <fullName evidence="3">Alpha/beta hydrolase</fullName>
    </submittedName>
</protein>
<evidence type="ECO:0000256" key="1">
    <source>
        <dbReference type="ARBA" id="ARBA00022801"/>
    </source>
</evidence>
<evidence type="ECO:0000313" key="4">
    <source>
        <dbReference type="Proteomes" id="UP000774570"/>
    </source>
</evidence>
<dbReference type="Pfam" id="PF07859">
    <property type="entry name" value="Abhydrolase_3"/>
    <property type="match status" value="1"/>
</dbReference>
<dbReference type="RefSeq" id="WP_220163275.1">
    <property type="nucleotide sequence ID" value="NZ_JAIBOA010000002.1"/>
</dbReference>
<dbReference type="EMBL" id="JAIBOA010000002">
    <property type="protein sequence ID" value="MBW8481500.1"/>
    <property type="molecule type" value="Genomic_DNA"/>
</dbReference>
<dbReference type="PANTHER" id="PTHR48081">
    <property type="entry name" value="AB HYDROLASE SUPERFAMILY PROTEIN C4A8.06C"/>
    <property type="match status" value="1"/>
</dbReference>
<name>A0ABS7FND0_9ACTN</name>
<proteinExistence type="predicted"/>
<dbReference type="InterPro" id="IPR013094">
    <property type="entry name" value="AB_hydrolase_3"/>
</dbReference>
<reference evidence="3 4" key="1">
    <citation type="submission" date="2021-07" db="EMBL/GenBank/DDBJ databases">
        <title>Actinomadura sp. PM05-2 isolated from lichen.</title>
        <authorList>
            <person name="Somphong A."/>
            <person name="Phongsopitanun W."/>
            <person name="Tanasupawat S."/>
            <person name="Peongsungnone V."/>
        </authorList>
    </citation>
    <scope>NUCLEOTIDE SEQUENCE [LARGE SCALE GENOMIC DNA]</scope>
    <source>
        <strain evidence="3 4">PM05-2</strain>
    </source>
</reference>
<sequence>MTSGTRPPLIRTVASTPAERRVVRALALEPGGPPTLRARVAGRVIRAVGRSAWEFGPDTDAGLLRIQRATALLSRFQAVPRGVAIEPQDLGPASGEWVRAGAPDPDKAFLYLHGGGYFFGGPRLYRPFSWRLSAATRRPVLMLDYRLAPAHTPADALEDALRAYDLLLERHEPARIVVGGDSAGGHLALALLLALKETGRPLPAAAVCLSPWVDMLCAADSHTANARTDSLIPAGKLAALGRRFAEDKEDNDPLFSPMRGDLTGLPPMLFVASGTEILRDETRDIAERARQAGVQAVYQEWDGLVHVFPVFCDYVPEGKAAFRHIAEFLLSAGA</sequence>
<accession>A0ABS7FND0</accession>